<dbReference type="EMBL" id="CAADRA010005942">
    <property type="protein sequence ID" value="VFT93448.1"/>
    <property type="molecule type" value="Genomic_DNA"/>
</dbReference>
<protein>
    <submittedName>
        <fullName evidence="3">Aste57867_16677 protein</fullName>
    </submittedName>
</protein>
<dbReference type="InterPro" id="IPR010530">
    <property type="entry name" value="B12D"/>
</dbReference>
<keyword evidence="1" id="KW-0812">Transmembrane</keyword>
<keyword evidence="4" id="KW-1185">Reference proteome</keyword>
<evidence type="ECO:0000256" key="1">
    <source>
        <dbReference type="SAM" id="Phobius"/>
    </source>
</evidence>
<reference evidence="2" key="2">
    <citation type="submission" date="2019-06" db="EMBL/GenBank/DDBJ databases">
        <title>Genomics analysis of Aphanomyces spp. identifies a new class of oomycete effector associated with host adaptation.</title>
        <authorList>
            <person name="Gaulin E."/>
        </authorList>
    </citation>
    <scope>NUCLEOTIDE SEQUENCE</scope>
    <source>
        <strain evidence="2">CBS 578.67</strain>
    </source>
</reference>
<dbReference type="Pfam" id="PF06522">
    <property type="entry name" value="B12D"/>
    <property type="match status" value="1"/>
</dbReference>
<gene>
    <name evidence="3" type="primary">Aste57867_16677</name>
    <name evidence="2" type="ORF">As57867_016620</name>
    <name evidence="3" type="ORF">ASTE57867_16677</name>
</gene>
<keyword evidence="1" id="KW-1133">Transmembrane helix</keyword>
<dbReference type="EMBL" id="VJMH01005921">
    <property type="protein sequence ID" value="KAF0692225.1"/>
    <property type="molecule type" value="Genomic_DNA"/>
</dbReference>
<proteinExistence type="predicted"/>
<organism evidence="3 4">
    <name type="scientific">Aphanomyces stellatus</name>
    <dbReference type="NCBI Taxonomy" id="120398"/>
    <lineage>
        <taxon>Eukaryota</taxon>
        <taxon>Sar</taxon>
        <taxon>Stramenopiles</taxon>
        <taxon>Oomycota</taxon>
        <taxon>Saprolegniomycetes</taxon>
        <taxon>Saprolegniales</taxon>
        <taxon>Verrucalvaceae</taxon>
        <taxon>Aphanomyces</taxon>
    </lineage>
</organism>
<evidence type="ECO:0000313" key="2">
    <source>
        <dbReference type="EMBL" id="KAF0692225.1"/>
    </source>
</evidence>
<feature type="transmembrane region" description="Helical" evidence="1">
    <location>
        <begin position="20"/>
        <end position="41"/>
    </location>
</feature>
<name>A0A485L6C5_9STRA</name>
<dbReference type="AlphaFoldDB" id="A0A485L6C5"/>
<dbReference type="PANTHER" id="PTHR33417">
    <property type="entry name" value="G-BOX BINDING PROTEIN"/>
    <property type="match status" value="1"/>
</dbReference>
<dbReference type="OrthoDB" id="202195at2759"/>
<sequence>MTARVTQHGIKKWLSDPATYPIIAILGCAGSMAVFGGLRYLTQSPDVAFSKEKRTTLLSHTVEEGEAFRAHRIAAATLKANPITRENEYQAFKERNNNA</sequence>
<keyword evidence="1" id="KW-0472">Membrane</keyword>
<dbReference type="Proteomes" id="UP000332933">
    <property type="component" value="Unassembled WGS sequence"/>
</dbReference>
<reference evidence="3 4" key="1">
    <citation type="submission" date="2019-03" db="EMBL/GenBank/DDBJ databases">
        <authorList>
            <person name="Gaulin E."/>
            <person name="Dumas B."/>
        </authorList>
    </citation>
    <scope>NUCLEOTIDE SEQUENCE [LARGE SCALE GENOMIC DNA]</scope>
    <source>
        <strain evidence="3">CBS 568.67</strain>
    </source>
</reference>
<accession>A0A485L6C5</accession>
<evidence type="ECO:0000313" key="3">
    <source>
        <dbReference type="EMBL" id="VFT93448.1"/>
    </source>
</evidence>
<dbReference type="PROSITE" id="PS51257">
    <property type="entry name" value="PROKAR_LIPOPROTEIN"/>
    <property type="match status" value="1"/>
</dbReference>
<evidence type="ECO:0000313" key="4">
    <source>
        <dbReference type="Proteomes" id="UP000332933"/>
    </source>
</evidence>